<evidence type="ECO:0000256" key="1">
    <source>
        <dbReference type="SAM" id="Phobius"/>
    </source>
</evidence>
<keyword evidence="1" id="KW-0472">Membrane</keyword>
<keyword evidence="1" id="KW-0812">Transmembrane</keyword>
<name>A0A0E9WD74_ANGAN</name>
<protein>
    <submittedName>
        <fullName evidence="2">Uncharacterized protein</fullName>
    </submittedName>
</protein>
<proteinExistence type="predicted"/>
<reference evidence="2" key="2">
    <citation type="journal article" date="2015" name="Fish Shellfish Immunol.">
        <title>Early steps in the European eel (Anguilla anguilla)-Vibrio vulnificus interaction in the gills: Role of the RtxA13 toxin.</title>
        <authorList>
            <person name="Callol A."/>
            <person name="Pajuelo D."/>
            <person name="Ebbesson L."/>
            <person name="Teles M."/>
            <person name="MacKenzie S."/>
            <person name="Amaro C."/>
        </authorList>
    </citation>
    <scope>NUCLEOTIDE SEQUENCE</scope>
</reference>
<accession>A0A0E9WD74</accession>
<organism evidence="2">
    <name type="scientific">Anguilla anguilla</name>
    <name type="common">European freshwater eel</name>
    <name type="synonym">Muraena anguilla</name>
    <dbReference type="NCBI Taxonomy" id="7936"/>
    <lineage>
        <taxon>Eukaryota</taxon>
        <taxon>Metazoa</taxon>
        <taxon>Chordata</taxon>
        <taxon>Craniata</taxon>
        <taxon>Vertebrata</taxon>
        <taxon>Euteleostomi</taxon>
        <taxon>Actinopterygii</taxon>
        <taxon>Neopterygii</taxon>
        <taxon>Teleostei</taxon>
        <taxon>Anguilliformes</taxon>
        <taxon>Anguillidae</taxon>
        <taxon>Anguilla</taxon>
    </lineage>
</organism>
<dbReference type="AlphaFoldDB" id="A0A0E9WD74"/>
<sequence length="70" mass="8219">MAQSSNLTFSIASSNWLQTLLLRQQTRLTFPDGSCWEITIAFLDLFFIVLSLQFAHQICFYFLYAYINKK</sequence>
<feature type="transmembrane region" description="Helical" evidence="1">
    <location>
        <begin position="38"/>
        <end position="64"/>
    </location>
</feature>
<reference evidence="2" key="1">
    <citation type="submission" date="2014-11" db="EMBL/GenBank/DDBJ databases">
        <authorList>
            <person name="Amaro Gonzalez C."/>
        </authorList>
    </citation>
    <scope>NUCLEOTIDE SEQUENCE</scope>
</reference>
<keyword evidence="1" id="KW-1133">Transmembrane helix</keyword>
<dbReference type="EMBL" id="GBXM01021047">
    <property type="protein sequence ID" value="JAH87530.1"/>
    <property type="molecule type" value="Transcribed_RNA"/>
</dbReference>
<evidence type="ECO:0000313" key="2">
    <source>
        <dbReference type="EMBL" id="JAH87530.1"/>
    </source>
</evidence>